<organism evidence="1 2">
    <name type="scientific">Malonomonas rubra DSM 5091</name>
    <dbReference type="NCBI Taxonomy" id="1122189"/>
    <lineage>
        <taxon>Bacteria</taxon>
        <taxon>Pseudomonadati</taxon>
        <taxon>Thermodesulfobacteriota</taxon>
        <taxon>Desulfuromonadia</taxon>
        <taxon>Desulfuromonadales</taxon>
        <taxon>Geopsychrobacteraceae</taxon>
        <taxon>Malonomonas</taxon>
    </lineage>
</organism>
<protein>
    <submittedName>
        <fullName evidence="1">Uncharacterized protein</fullName>
    </submittedName>
</protein>
<accession>A0A1M6G282</accession>
<evidence type="ECO:0000313" key="1">
    <source>
        <dbReference type="EMBL" id="SHJ03977.1"/>
    </source>
</evidence>
<proteinExistence type="predicted"/>
<dbReference type="RefSeq" id="WP_072907141.1">
    <property type="nucleotide sequence ID" value="NZ_FQZT01000004.1"/>
</dbReference>
<keyword evidence="2" id="KW-1185">Reference proteome</keyword>
<reference evidence="1 2" key="1">
    <citation type="submission" date="2016-11" db="EMBL/GenBank/DDBJ databases">
        <authorList>
            <person name="Jaros S."/>
            <person name="Januszkiewicz K."/>
            <person name="Wedrychowicz H."/>
        </authorList>
    </citation>
    <scope>NUCLEOTIDE SEQUENCE [LARGE SCALE GENOMIC DNA]</scope>
    <source>
        <strain evidence="1 2">DSM 5091</strain>
    </source>
</reference>
<sequence length="71" mass="7896">MKVALYEHALDQVAIRYAERLKANQVSMSAGELAELVEKNWPKIVAEALTIYHRILAADSEQLPAHLQPAA</sequence>
<gene>
    <name evidence="1" type="ORF">SAMN02745165_01373</name>
</gene>
<dbReference type="Proteomes" id="UP000184171">
    <property type="component" value="Unassembled WGS sequence"/>
</dbReference>
<evidence type="ECO:0000313" key="2">
    <source>
        <dbReference type="Proteomes" id="UP000184171"/>
    </source>
</evidence>
<dbReference type="AlphaFoldDB" id="A0A1M6G282"/>
<name>A0A1M6G282_MALRU</name>
<dbReference type="EMBL" id="FQZT01000004">
    <property type="protein sequence ID" value="SHJ03977.1"/>
    <property type="molecule type" value="Genomic_DNA"/>
</dbReference>